<dbReference type="InterPro" id="IPR012334">
    <property type="entry name" value="Pectin_lyas_fold"/>
</dbReference>
<dbReference type="PANTHER" id="PTHR42970">
    <property type="entry name" value="PECTATE LYASE C-RELATED"/>
    <property type="match status" value="1"/>
</dbReference>
<reference evidence="4 5" key="1">
    <citation type="submission" date="2019-01" db="EMBL/GenBank/DDBJ databases">
        <title>Genome sequences of marine Pseudoalteromonas species.</title>
        <authorList>
            <person name="Boraston A.B."/>
            <person name="Hehemann J.-H."/>
            <person name="Vickers C.J."/>
            <person name="Salama-Alber O."/>
            <person name="Abe K."/>
            <person name="Hettle A.J."/>
        </authorList>
    </citation>
    <scope>NUCLEOTIDE SEQUENCE [LARGE SCALE GENOMIC DNA]</scope>
    <source>
        <strain evidence="4 5">PS42</strain>
    </source>
</reference>
<evidence type="ECO:0000313" key="4">
    <source>
        <dbReference type="EMBL" id="KAA1156820.1"/>
    </source>
</evidence>
<dbReference type="InterPro" id="IPR011050">
    <property type="entry name" value="Pectin_lyase_fold/virulence"/>
</dbReference>
<organism evidence="4 5">
    <name type="scientific">Pseudoalteromonas fuliginea</name>
    <dbReference type="NCBI Taxonomy" id="1872678"/>
    <lineage>
        <taxon>Bacteria</taxon>
        <taxon>Pseudomonadati</taxon>
        <taxon>Pseudomonadota</taxon>
        <taxon>Gammaproteobacteria</taxon>
        <taxon>Alteromonadales</taxon>
        <taxon>Pseudoalteromonadaceae</taxon>
        <taxon>Pseudoalteromonas</taxon>
    </lineage>
</organism>
<evidence type="ECO:0000313" key="5">
    <source>
        <dbReference type="Proteomes" id="UP000324162"/>
    </source>
</evidence>
<accession>A0AB73BCA1</accession>
<dbReference type="InterPro" id="IPR052063">
    <property type="entry name" value="Polysaccharide_Lyase_1"/>
</dbReference>
<dbReference type="GO" id="GO:0046872">
    <property type="term" value="F:metal ion binding"/>
    <property type="evidence" value="ECO:0007669"/>
    <property type="project" value="UniProtKB-KW"/>
</dbReference>
<gene>
    <name evidence="4" type="ORF">EU508_17965</name>
</gene>
<dbReference type="AlphaFoldDB" id="A0AB73BCA1"/>
<evidence type="ECO:0008006" key="6">
    <source>
        <dbReference type="Google" id="ProtNLM"/>
    </source>
</evidence>
<dbReference type="PANTHER" id="PTHR42970:SF1">
    <property type="entry name" value="PECTATE LYASE C-RELATED"/>
    <property type="match status" value="1"/>
</dbReference>
<dbReference type="PRINTS" id="PR00807">
    <property type="entry name" value="AMBALLERGEN"/>
</dbReference>
<comment type="caution">
    <text evidence="4">The sequence shown here is derived from an EMBL/GenBank/DDBJ whole genome shotgun (WGS) entry which is preliminary data.</text>
</comment>
<proteinExistence type="predicted"/>
<evidence type="ECO:0000256" key="3">
    <source>
        <dbReference type="ARBA" id="ARBA00023180"/>
    </source>
</evidence>
<evidence type="ECO:0000256" key="2">
    <source>
        <dbReference type="ARBA" id="ARBA00022729"/>
    </source>
</evidence>
<sequence length="464" mass="51788">MDTINKKIKYLSLSVFVLLVGVFTSHGYALDSNLAFKNADGYGKYTQGGHGGKIYIVNSLEDNPKNPAKGTLRHALKRKYKRTVVFNISGVIHLKEPIIVKSGFLTIAGQTSPGGITVAGAPVQVSDADHIIIRYMRFRLGTFKLAEDSMSVRNSRDIIIDHCSFSWSVDETASFYNNQRFTLQNSIVAASLNHSIHLKGHHGYGGIWGGNKASFINNVIAHHNSRTPRLNGSRLKPSYDEQFEFVEFSNNIIFNWGSNNVYGSENGRFNLINNIYKPGPASKAIQLVDLWYSPNITKSQAYISGNYFVGDEKITADNRLGVNYRTSKDAKRKNISMDDKRLSRVKLEPINGAVNSATINSTQKTYSTLIKEKNVGANFNANGMFLDNIDTQVLNQVDGSTPINGKGLINSELEMIKSWEEYERQFLGFPDIIDKNKDGINDRWAAKNPTNQHNINAYINSITE</sequence>
<dbReference type="Proteomes" id="UP000324162">
    <property type="component" value="Unassembled WGS sequence"/>
</dbReference>
<name>A0AB73BCA1_9GAMM</name>
<dbReference type="EMBL" id="SEUK01000055">
    <property type="protein sequence ID" value="KAA1156820.1"/>
    <property type="molecule type" value="Genomic_DNA"/>
</dbReference>
<protein>
    <recommendedName>
        <fullName evidence="6">Pectate lyase</fullName>
    </recommendedName>
</protein>
<dbReference type="Gene3D" id="2.160.20.10">
    <property type="entry name" value="Single-stranded right-handed beta-helix, Pectin lyase-like"/>
    <property type="match status" value="1"/>
</dbReference>
<evidence type="ECO:0000256" key="1">
    <source>
        <dbReference type="ARBA" id="ARBA00022723"/>
    </source>
</evidence>
<dbReference type="InterPro" id="IPR018082">
    <property type="entry name" value="AmbAllergen"/>
</dbReference>
<keyword evidence="3" id="KW-0325">Glycoprotein</keyword>
<keyword evidence="1" id="KW-0479">Metal-binding</keyword>
<dbReference type="SUPFAM" id="SSF51126">
    <property type="entry name" value="Pectin lyase-like"/>
    <property type="match status" value="1"/>
</dbReference>
<keyword evidence="2" id="KW-0732">Signal</keyword>